<keyword evidence="1" id="KW-0812">Transmembrane</keyword>
<dbReference type="NCBIfam" id="TIGR02532">
    <property type="entry name" value="IV_pilin_GFxxxE"/>
    <property type="match status" value="1"/>
</dbReference>
<reference evidence="2" key="1">
    <citation type="submission" date="2020-07" db="EMBL/GenBank/DDBJ databases">
        <title>Huge and variable diversity of episymbiotic CPR bacteria and DPANN archaea in groundwater ecosystems.</title>
        <authorList>
            <person name="He C.Y."/>
            <person name="Keren R."/>
            <person name="Whittaker M."/>
            <person name="Farag I.F."/>
            <person name="Doudna J."/>
            <person name="Cate J.H.D."/>
            <person name="Banfield J.F."/>
        </authorList>
    </citation>
    <scope>NUCLEOTIDE SEQUENCE</scope>
    <source>
        <strain evidence="2">NC_groundwater_17_Pr7_B-0.1um_64_12</strain>
    </source>
</reference>
<dbReference type="EMBL" id="JACOSL010000003">
    <property type="protein sequence ID" value="MBI1755547.1"/>
    <property type="molecule type" value="Genomic_DNA"/>
</dbReference>
<dbReference type="Gene3D" id="3.30.700.10">
    <property type="entry name" value="Glycoprotein, Type 4 Pilin"/>
    <property type="match status" value="1"/>
</dbReference>
<protein>
    <submittedName>
        <fullName evidence="2">Type II secretion system protein</fullName>
    </submittedName>
</protein>
<gene>
    <name evidence="2" type="ORF">HYR64_00380</name>
</gene>
<keyword evidence="1" id="KW-0472">Membrane</keyword>
<organism evidence="2 3">
    <name type="scientific">Fimbriimonas ginsengisoli</name>
    <dbReference type="NCBI Taxonomy" id="1005039"/>
    <lineage>
        <taxon>Bacteria</taxon>
        <taxon>Bacillati</taxon>
        <taxon>Armatimonadota</taxon>
        <taxon>Fimbriimonadia</taxon>
        <taxon>Fimbriimonadales</taxon>
        <taxon>Fimbriimonadaceae</taxon>
        <taxon>Fimbriimonas</taxon>
    </lineage>
</organism>
<dbReference type="SUPFAM" id="SSF54523">
    <property type="entry name" value="Pili subunits"/>
    <property type="match status" value="1"/>
</dbReference>
<proteinExistence type="predicted"/>
<accession>A0A931PTK2</accession>
<dbReference type="InterPro" id="IPR045584">
    <property type="entry name" value="Pilin-like"/>
</dbReference>
<dbReference type="PANTHER" id="PTHR30093">
    <property type="entry name" value="GENERAL SECRETION PATHWAY PROTEIN G"/>
    <property type="match status" value="1"/>
</dbReference>
<feature type="transmembrane region" description="Helical" evidence="1">
    <location>
        <begin position="12"/>
        <end position="30"/>
    </location>
</feature>
<dbReference type="AlphaFoldDB" id="A0A931PTK2"/>
<comment type="caution">
    <text evidence="2">The sequence shown here is derived from an EMBL/GenBank/DDBJ whole genome shotgun (WGS) entry which is preliminary data.</text>
</comment>
<evidence type="ECO:0000313" key="3">
    <source>
        <dbReference type="Proteomes" id="UP000727962"/>
    </source>
</evidence>
<dbReference type="Proteomes" id="UP000727962">
    <property type="component" value="Unassembled WGS sequence"/>
</dbReference>
<sequence>MPKGRGFTLGELLSATVILAILAMVSAPMVKSARSAMSRRAASEALMTLNTALLLYTQESNERFPLAMASDEDGGVVTWFGRQDKGGKIDLDGGFLSSYLGKRHPKDPTADGDDYFGDHSGFGYNWEALGSDVCITHEFDFPDCQNSAWNAELHHPSSTIAFATSILILPPWEKGSGFYDFGFVSPPHEWHGIPNVDFRHGGLRRCDPATRTVTGPGRALVVMVDGTMKSLERSAVTDKLFERGQPDPTQM</sequence>
<keyword evidence="1" id="KW-1133">Transmembrane helix</keyword>
<evidence type="ECO:0000313" key="2">
    <source>
        <dbReference type="EMBL" id="MBI1755547.1"/>
    </source>
</evidence>
<evidence type="ECO:0000256" key="1">
    <source>
        <dbReference type="SAM" id="Phobius"/>
    </source>
</evidence>
<dbReference type="InterPro" id="IPR012902">
    <property type="entry name" value="N_methyl_site"/>
</dbReference>
<name>A0A931PTK2_FIMGI</name>